<protein>
    <submittedName>
        <fullName evidence="4">Cyclase</fullName>
    </submittedName>
</protein>
<evidence type="ECO:0000256" key="1">
    <source>
        <dbReference type="ARBA" id="ARBA00008918"/>
    </source>
</evidence>
<comment type="similarity">
    <text evidence="1">Belongs to the ribosome association toxin RatA family.</text>
</comment>
<keyword evidence="2" id="KW-0472">Membrane</keyword>
<dbReference type="PANTHER" id="PTHR33824">
    <property type="entry name" value="POLYKETIDE CYCLASE/DEHYDRASE AND LIPID TRANSPORT SUPERFAMILY PROTEIN"/>
    <property type="match status" value="1"/>
</dbReference>
<dbReference type="PANTHER" id="PTHR33824:SF7">
    <property type="entry name" value="POLYKETIDE CYCLASE_DEHYDRASE AND LIPID TRANSPORT SUPERFAMILY PROTEIN"/>
    <property type="match status" value="1"/>
</dbReference>
<feature type="domain" description="Coenzyme Q-binding protein COQ10 START" evidence="3">
    <location>
        <begin position="85"/>
        <end position="199"/>
    </location>
</feature>
<reference evidence="4 5" key="1">
    <citation type="submission" date="2019-10" db="EMBL/GenBank/DDBJ databases">
        <title>Cognatihalovulum marinum gen. nov. sp. nov., a new member of the family Rhodobacteraceae isolated from deep seawater of the Northwest Indian Ocean.</title>
        <authorList>
            <person name="Ruan C."/>
            <person name="Wang J."/>
            <person name="Zheng X."/>
            <person name="Song L."/>
            <person name="Zhu Y."/>
            <person name="Huang Y."/>
            <person name="Lu Z."/>
            <person name="Du W."/>
            <person name="Huang L."/>
            <person name="Dai X."/>
        </authorList>
    </citation>
    <scope>NUCLEOTIDE SEQUENCE [LARGE SCALE GENOMIC DNA]</scope>
    <source>
        <strain evidence="4 5">2CG4</strain>
    </source>
</reference>
<dbReference type="SUPFAM" id="SSF55961">
    <property type="entry name" value="Bet v1-like"/>
    <property type="match status" value="1"/>
</dbReference>
<keyword evidence="2" id="KW-0812">Transmembrane</keyword>
<dbReference type="InterPro" id="IPR047137">
    <property type="entry name" value="ORF3"/>
</dbReference>
<dbReference type="EMBL" id="WIND01000008">
    <property type="protein sequence ID" value="MSU90277.1"/>
    <property type="molecule type" value="Genomic_DNA"/>
</dbReference>
<evidence type="ECO:0000313" key="5">
    <source>
        <dbReference type="Proteomes" id="UP000474957"/>
    </source>
</evidence>
<dbReference type="Proteomes" id="UP000474957">
    <property type="component" value="Unassembled WGS sequence"/>
</dbReference>
<dbReference type="RefSeq" id="WP_154446765.1">
    <property type="nucleotide sequence ID" value="NZ_WIND01000008.1"/>
</dbReference>
<dbReference type="InterPro" id="IPR023393">
    <property type="entry name" value="START-like_dom_sf"/>
</dbReference>
<dbReference type="Pfam" id="PF03364">
    <property type="entry name" value="Polyketide_cyc"/>
    <property type="match status" value="1"/>
</dbReference>
<evidence type="ECO:0000259" key="3">
    <source>
        <dbReference type="Pfam" id="PF03364"/>
    </source>
</evidence>
<dbReference type="InterPro" id="IPR005031">
    <property type="entry name" value="COQ10_START"/>
</dbReference>
<feature type="transmembrane region" description="Helical" evidence="2">
    <location>
        <begin position="29"/>
        <end position="50"/>
    </location>
</feature>
<organism evidence="4 5">
    <name type="scientific">Halovulum marinum</name>
    <dbReference type="NCBI Taxonomy" id="2662447"/>
    <lineage>
        <taxon>Bacteria</taxon>
        <taxon>Pseudomonadati</taxon>
        <taxon>Pseudomonadota</taxon>
        <taxon>Alphaproteobacteria</taxon>
        <taxon>Rhodobacterales</taxon>
        <taxon>Paracoccaceae</taxon>
        <taxon>Halovulum</taxon>
    </lineage>
</organism>
<dbReference type="Gene3D" id="3.30.530.20">
    <property type="match status" value="1"/>
</dbReference>
<evidence type="ECO:0000313" key="4">
    <source>
        <dbReference type="EMBL" id="MSU90277.1"/>
    </source>
</evidence>
<comment type="caution">
    <text evidence="4">The sequence shown here is derived from an EMBL/GenBank/DDBJ whole genome shotgun (WGS) entry which is preliminary data.</text>
</comment>
<sequence>MTHRGYRYRPTGPGVRNRGFHLPQVPDGAARAAALTVGAGVLLVGAATLLRATTQDHGVRDSAPGRTSRQSFHGAYAVTGRSVTVNRPRAEIFAFWRDFANLARFMENVERVETRGEQSVWTISAPAGATVTVRTRVVSERPDEEIAWQSTEDSDIDTRGKVLFRDAPGGRGTIVEAIVAYRPPGGQVGRLTAKLFQKEPAIQSRRDLKRLKMFLETGEVATSQNRKAA</sequence>
<evidence type="ECO:0000256" key="2">
    <source>
        <dbReference type="SAM" id="Phobius"/>
    </source>
</evidence>
<keyword evidence="5" id="KW-1185">Reference proteome</keyword>
<dbReference type="AlphaFoldDB" id="A0A6L5Z162"/>
<name>A0A6L5Z162_9RHOB</name>
<dbReference type="CDD" id="cd07817">
    <property type="entry name" value="SRPBCC_8"/>
    <property type="match status" value="1"/>
</dbReference>
<accession>A0A6L5Z162</accession>
<proteinExistence type="inferred from homology"/>
<keyword evidence="2" id="KW-1133">Transmembrane helix</keyword>
<gene>
    <name evidence="4" type="ORF">GE300_11710</name>
</gene>